<gene>
    <name evidence="1" type="ORF">NPIL_118831</name>
</gene>
<comment type="caution">
    <text evidence="1">The sequence shown here is derived from an EMBL/GenBank/DDBJ whole genome shotgun (WGS) entry which is preliminary data.</text>
</comment>
<dbReference type="AlphaFoldDB" id="A0A8X6K8Q1"/>
<accession>A0A8X6K8Q1</accession>
<reference evidence="1" key="1">
    <citation type="submission" date="2020-08" db="EMBL/GenBank/DDBJ databases">
        <title>Multicomponent nature underlies the extraordinary mechanical properties of spider dragline silk.</title>
        <authorList>
            <person name="Kono N."/>
            <person name="Nakamura H."/>
            <person name="Mori M."/>
            <person name="Yoshida Y."/>
            <person name="Ohtoshi R."/>
            <person name="Malay A.D."/>
            <person name="Moran D.A.P."/>
            <person name="Tomita M."/>
            <person name="Numata K."/>
            <person name="Arakawa K."/>
        </authorList>
    </citation>
    <scope>NUCLEOTIDE SEQUENCE</scope>
</reference>
<keyword evidence="2" id="KW-1185">Reference proteome</keyword>
<protein>
    <submittedName>
        <fullName evidence="1">Uncharacterized protein</fullName>
    </submittedName>
</protein>
<evidence type="ECO:0000313" key="1">
    <source>
        <dbReference type="EMBL" id="GFS31676.1"/>
    </source>
</evidence>
<sequence>MLSRICVSGMEHSNMNVIAHSDIILKIVIAEQHSGLDSSRAVKCSIIARDWNSQSVSIATDNANFIIKFQRAVPLILTLPHSKRSINGYEIASSDPYEHLKLCERHILRFPFHFEHGAFKTQ</sequence>
<name>A0A8X6K8Q1_NEPPI</name>
<organism evidence="1 2">
    <name type="scientific">Nephila pilipes</name>
    <name type="common">Giant wood spider</name>
    <name type="synonym">Nephila maculata</name>
    <dbReference type="NCBI Taxonomy" id="299642"/>
    <lineage>
        <taxon>Eukaryota</taxon>
        <taxon>Metazoa</taxon>
        <taxon>Ecdysozoa</taxon>
        <taxon>Arthropoda</taxon>
        <taxon>Chelicerata</taxon>
        <taxon>Arachnida</taxon>
        <taxon>Araneae</taxon>
        <taxon>Araneomorphae</taxon>
        <taxon>Entelegynae</taxon>
        <taxon>Araneoidea</taxon>
        <taxon>Nephilidae</taxon>
        <taxon>Nephila</taxon>
    </lineage>
</organism>
<evidence type="ECO:0000313" key="2">
    <source>
        <dbReference type="Proteomes" id="UP000887013"/>
    </source>
</evidence>
<dbReference type="Proteomes" id="UP000887013">
    <property type="component" value="Unassembled WGS sequence"/>
</dbReference>
<dbReference type="EMBL" id="BMAW01087797">
    <property type="protein sequence ID" value="GFS31676.1"/>
    <property type="molecule type" value="Genomic_DNA"/>
</dbReference>
<proteinExistence type="predicted"/>